<evidence type="ECO:0000256" key="3">
    <source>
        <dbReference type="ARBA" id="ARBA00023274"/>
    </source>
</evidence>
<evidence type="ECO:0000256" key="4">
    <source>
        <dbReference type="HAMAP-Rule" id="MF_01341"/>
    </source>
</evidence>
<dbReference type="Gene3D" id="3.100.10.10">
    <property type="match status" value="1"/>
</dbReference>
<dbReference type="GO" id="GO:0006412">
    <property type="term" value="P:translation"/>
    <property type="evidence" value="ECO:0007669"/>
    <property type="project" value="UniProtKB-UniRule"/>
</dbReference>
<comment type="similarity">
    <text evidence="1 4">Belongs to the universal ribosomal protein uL15 family.</text>
</comment>
<feature type="domain" description="Large ribosomal subunit protein uL15/eL18" evidence="6">
    <location>
        <begin position="72"/>
        <end position="142"/>
    </location>
</feature>
<proteinExistence type="inferred from homology"/>
<protein>
    <recommendedName>
        <fullName evidence="4">Large ribosomal subunit protein uL15</fullName>
    </recommendedName>
</protein>
<dbReference type="GO" id="GO:0003735">
    <property type="term" value="F:structural constituent of ribosome"/>
    <property type="evidence" value="ECO:0007669"/>
    <property type="project" value="InterPro"/>
</dbReference>
<feature type="region of interest" description="Disordered" evidence="5">
    <location>
        <begin position="1"/>
        <end position="41"/>
    </location>
</feature>
<keyword evidence="4" id="KW-0699">rRNA-binding</keyword>
<dbReference type="GO" id="GO:0019843">
    <property type="term" value="F:rRNA binding"/>
    <property type="evidence" value="ECO:0007669"/>
    <property type="project" value="UniProtKB-UniRule"/>
</dbReference>
<evidence type="ECO:0000259" key="6">
    <source>
        <dbReference type="Pfam" id="PF00828"/>
    </source>
</evidence>
<dbReference type="HAMAP" id="MF_01341">
    <property type="entry name" value="Ribosomal_uL15"/>
    <property type="match status" value="1"/>
</dbReference>
<comment type="subunit">
    <text evidence="4">Part of the 50S ribosomal subunit.</text>
</comment>
<accession>A0A1G2LFH4</accession>
<comment type="caution">
    <text evidence="7">The sequence shown here is derived from an EMBL/GenBank/DDBJ whole genome shotgun (WGS) entry which is preliminary data.</text>
</comment>
<dbReference type="GO" id="GO:0022625">
    <property type="term" value="C:cytosolic large ribosomal subunit"/>
    <property type="evidence" value="ECO:0007669"/>
    <property type="project" value="TreeGrafter"/>
</dbReference>
<evidence type="ECO:0000313" key="7">
    <source>
        <dbReference type="EMBL" id="OHA09559.1"/>
    </source>
</evidence>
<dbReference type="Proteomes" id="UP000178977">
    <property type="component" value="Unassembled WGS sequence"/>
</dbReference>
<evidence type="ECO:0000313" key="8">
    <source>
        <dbReference type="Proteomes" id="UP000178977"/>
    </source>
</evidence>
<feature type="compositionally biased region" description="Basic residues" evidence="5">
    <location>
        <begin position="11"/>
        <end position="23"/>
    </location>
</feature>
<dbReference type="STRING" id="1802281.A3A44_01650"/>
<dbReference type="EMBL" id="MHQT01000022">
    <property type="protein sequence ID" value="OHA09559.1"/>
    <property type="molecule type" value="Genomic_DNA"/>
</dbReference>
<dbReference type="PANTHER" id="PTHR12934:SF11">
    <property type="entry name" value="LARGE RIBOSOMAL SUBUNIT PROTEIN UL15M"/>
    <property type="match status" value="1"/>
</dbReference>
<keyword evidence="2 4" id="KW-0689">Ribosomal protein</keyword>
<comment type="function">
    <text evidence="4">Binds to the 23S rRNA.</text>
</comment>
<dbReference type="InterPro" id="IPR036227">
    <property type="entry name" value="Ribosomal_uL15/eL18_sf"/>
</dbReference>
<dbReference type="InterPro" id="IPR005749">
    <property type="entry name" value="Ribosomal_uL15_bac-type"/>
</dbReference>
<evidence type="ECO:0000256" key="2">
    <source>
        <dbReference type="ARBA" id="ARBA00022980"/>
    </source>
</evidence>
<evidence type="ECO:0000256" key="1">
    <source>
        <dbReference type="ARBA" id="ARBA00007320"/>
    </source>
</evidence>
<evidence type="ECO:0000256" key="5">
    <source>
        <dbReference type="SAM" id="MobiDB-lite"/>
    </source>
</evidence>
<keyword evidence="4" id="KW-0694">RNA-binding</keyword>
<dbReference type="SUPFAM" id="SSF52080">
    <property type="entry name" value="Ribosomal proteins L15p and L18e"/>
    <property type="match status" value="1"/>
</dbReference>
<feature type="compositionally biased region" description="Polar residues" evidence="5">
    <location>
        <begin position="1"/>
        <end position="10"/>
    </location>
</feature>
<organism evidence="7 8">
    <name type="scientific">Candidatus Sungbacteria bacterium RIFCSPLOWO2_01_FULL_60_25</name>
    <dbReference type="NCBI Taxonomy" id="1802281"/>
    <lineage>
        <taxon>Bacteria</taxon>
        <taxon>Candidatus Sungiibacteriota</taxon>
    </lineage>
</organism>
<keyword evidence="3 4" id="KW-0687">Ribonucleoprotein</keyword>
<dbReference type="Pfam" id="PF00828">
    <property type="entry name" value="Ribosomal_L27A"/>
    <property type="match status" value="1"/>
</dbReference>
<name>A0A1G2LFH4_9BACT</name>
<reference evidence="7 8" key="1">
    <citation type="journal article" date="2016" name="Nat. Commun.">
        <title>Thousands of microbial genomes shed light on interconnected biogeochemical processes in an aquifer system.</title>
        <authorList>
            <person name="Anantharaman K."/>
            <person name="Brown C.T."/>
            <person name="Hug L.A."/>
            <person name="Sharon I."/>
            <person name="Castelle C.J."/>
            <person name="Probst A.J."/>
            <person name="Thomas B.C."/>
            <person name="Singh A."/>
            <person name="Wilkins M.J."/>
            <person name="Karaoz U."/>
            <person name="Brodie E.L."/>
            <person name="Williams K.H."/>
            <person name="Hubbard S.S."/>
            <person name="Banfield J.F."/>
        </authorList>
    </citation>
    <scope>NUCLEOTIDE SEQUENCE [LARGE SCALE GENOMIC DNA]</scope>
</reference>
<dbReference type="PANTHER" id="PTHR12934">
    <property type="entry name" value="50S RIBOSOMAL PROTEIN L15"/>
    <property type="match status" value="1"/>
</dbReference>
<dbReference type="AlphaFoldDB" id="A0A1G2LFH4"/>
<dbReference type="InterPro" id="IPR021131">
    <property type="entry name" value="Ribosomal_uL15/eL18"/>
</dbReference>
<dbReference type="InterPro" id="IPR030878">
    <property type="entry name" value="Ribosomal_uL15"/>
</dbReference>
<gene>
    <name evidence="4" type="primary">rplO</name>
    <name evidence="7" type="ORF">A3A44_01650</name>
</gene>
<sequence>MQLHNLQPRTRPSRAKRVGRGGKRGTTAGRGTKGQKARAGHKIRPAIRDIMKKLPKLRGYRFHSFRPKPAVVDIRRILAAFPTGATVDPAALIEKGIIRRMKGRIPAVKIVGNAAITKRYAFRGIRLSQPLARRIHDAGGSIPLGAS</sequence>